<dbReference type="InterPro" id="IPR009100">
    <property type="entry name" value="AcylCoA_DH/oxidase_NM_dom_sf"/>
</dbReference>
<dbReference type="GO" id="GO:0006552">
    <property type="term" value="P:L-leucine catabolic process"/>
    <property type="evidence" value="ECO:0007669"/>
    <property type="project" value="TreeGrafter"/>
</dbReference>
<feature type="domain" description="Acyl-CoA dehydrogenase/oxidase N-terminal" evidence="15">
    <location>
        <begin position="5"/>
        <end position="111"/>
    </location>
</feature>
<dbReference type="PANTHER" id="PTHR43884:SF12">
    <property type="entry name" value="ISOVALERYL-COA DEHYDROGENASE, MITOCHONDRIAL-RELATED"/>
    <property type="match status" value="1"/>
</dbReference>
<dbReference type="RefSeq" id="WP_111441085.1">
    <property type="nucleotide sequence ID" value="NZ_QKZI01000020.1"/>
</dbReference>
<evidence type="ECO:0000259" key="16">
    <source>
        <dbReference type="Pfam" id="PF08028"/>
    </source>
</evidence>
<evidence type="ECO:0000256" key="8">
    <source>
        <dbReference type="ARBA" id="ARBA00034317"/>
    </source>
</evidence>
<comment type="caution">
    <text evidence="17">The sequence shown here is derived from an EMBL/GenBank/DDBJ whole genome shotgun (WGS) entry which is preliminary data.</text>
</comment>
<feature type="domain" description="Acyl-CoA oxidase/dehydrogenase middle" evidence="14">
    <location>
        <begin position="128"/>
        <end position="202"/>
    </location>
</feature>
<dbReference type="SUPFAM" id="SSF47203">
    <property type="entry name" value="Acyl-CoA dehydrogenase C-terminal domain-like"/>
    <property type="match status" value="1"/>
</dbReference>
<keyword evidence="4" id="KW-0547">Nucleotide-binding</keyword>
<proteinExistence type="inferred from homology"/>
<dbReference type="InterPro" id="IPR036250">
    <property type="entry name" value="AcylCo_DH-like_C"/>
</dbReference>
<dbReference type="InterPro" id="IPR046373">
    <property type="entry name" value="Acyl-CoA_Oxase/DH_mid-dom_sf"/>
</dbReference>
<dbReference type="SUPFAM" id="SSF56645">
    <property type="entry name" value="Acyl-CoA dehydrogenase NM domain-like"/>
    <property type="match status" value="1"/>
</dbReference>
<accession>A0A2W7M9P1</accession>
<dbReference type="OrthoDB" id="571684at2"/>
<dbReference type="GO" id="GO:0008470">
    <property type="term" value="F:3-methylbutanoyl-CoA dehydrogenase activity"/>
    <property type="evidence" value="ECO:0007669"/>
    <property type="project" value="TreeGrafter"/>
</dbReference>
<name>A0A2W7M9P1_9BACI</name>
<dbReference type="FunFam" id="2.40.110.10:FF:000020">
    <property type="entry name" value="Putative acyl-CoA dehydrogenase YdbM"/>
    <property type="match status" value="1"/>
</dbReference>
<evidence type="ECO:0000256" key="1">
    <source>
        <dbReference type="ARBA" id="ARBA00004496"/>
    </source>
</evidence>
<feature type="domain" description="Acyl-CoA dehydrogenase C-terminal" evidence="16">
    <location>
        <begin position="236"/>
        <end position="367"/>
    </location>
</feature>
<evidence type="ECO:0000256" key="13">
    <source>
        <dbReference type="ARBA" id="ARBA00049456"/>
    </source>
</evidence>
<dbReference type="GO" id="GO:0004497">
    <property type="term" value="F:monooxygenase activity"/>
    <property type="evidence" value="ECO:0007669"/>
    <property type="project" value="UniProtKB-KW"/>
</dbReference>
<dbReference type="GO" id="GO:0050660">
    <property type="term" value="F:flavin adenine dinucleotide binding"/>
    <property type="evidence" value="ECO:0007669"/>
    <property type="project" value="InterPro"/>
</dbReference>
<dbReference type="EMBL" id="QKZI01000020">
    <property type="protein sequence ID" value="PZX01228.1"/>
    <property type="molecule type" value="Genomic_DNA"/>
</dbReference>
<keyword evidence="5" id="KW-0560">Oxidoreductase</keyword>
<evidence type="ECO:0000259" key="14">
    <source>
        <dbReference type="Pfam" id="PF02770"/>
    </source>
</evidence>
<dbReference type="GO" id="GO:0005737">
    <property type="term" value="C:cytoplasm"/>
    <property type="evidence" value="ECO:0007669"/>
    <property type="project" value="UniProtKB-SubCell"/>
</dbReference>
<dbReference type="PANTHER" id="PTHR43884">
    <property type="entry name" value="ACYL-COA DEHYDROGENASE"/>
    <property type="match status" value="1"/>
</dbReference>
<dbReference type="InterPro" id="IPR006091">
    <property type="entry name" value="Acyl-CoA_Oxase/DH_mid-dom"/>
</dbReference>
<keyword evidence="6 17" id="KW-0503">Monooxygenase</keyword>
<comment type="catalytic activity">
    <reaction evidence="13">
        <text>dibenzothiophene + 2 FMNH2 + 2 O2 = dibenzothiophene 5,5-dioxide + 2 FMN + 2 H2O + 2 H(+)</text>
        <dbReference type="Rhea" id="RHEA:49072"/>
        <dbReference type="ChEBI" id="CHEBI:15377"/>
        <dbReference type="ChEBI" id="CHEBI:15378"/>
        <dbReference type="ChEBI" id="CHEBI:15379"/>
        <dbReference type="ChEBI" id="CHEBI:23681"/>
        <dbReference type="ChEBI" id="CHEBI:57618"/>
        <dbReference type="ChEBI" id="CHEBI:58210"/>
        <dbReference type="ChEBI" id="CHEBI:90356"/>
        <dbReference type="EC" id="1.14.14.21"/>
    </reaction>
</comment>
<comment type="catalytic activity">
    <reaction evidence="11">
        <text>dibenzothiophene + FMNH2 + O2 = dibenzothiophene 5-oxide + FMN + H2O + H(+)</text>
        <dbReference type="Rhea" id="RHEA:49076"/>
        <dbReference type="ChEBI" id="CHEBI:15377"/>
        <dbReference type="ChEBI" id="CHEBI:15378"/>
        <dbReference type="ChEBI" id="CHEBI:15379"/>
        <dbReference type="ChEBI" id="CHEBI:23681"/>
        <dbReference type="ChEBI" id="CHEBI:23683"/>
        <dbReference type="ChEBI" id="CHEBI:57618"/>
        <dbReference type="ChEBI" id="CHEBI:58210"/>
    </reaction>
</comment>
<keyword evidence="18" id="KW-1185">Reference proteome</keyword>
<evidence type="ECO:0000256" key="3">
    <source>
        <dbReference type="ARBA" id="ARBA00022643"/>
    </source>
</evidence>
<reference evidence="17 18" key="1">
    <citation type="submission" date="2018-06" db="EMBL/GenBank/DDBJ databases">
        <title>Genomic Encyclopedia of Type Strains, Phase IV (KMG-IV): sequencing the most valuable type-strain genomes for metagenomic binning, comparative biology and taxonomic classification.</title>
        <authorList>
            <person name="Goeker M."/>
        </authorList>
    </citation>
    <scope>NUCLEOTIDE SEQUENCE [LARGE SCALE GENOMIC DNA]</scope>
    <source>
        <strain evidence="17 18">DSM 5</strain>
    </source>
</reference>
<dbReference type="Pfam" id="PF02771">
    <property type="entry name" value="Acyl-CoA_dh_N"/>
    <property type="match status" value="1"/>
</dbReference>
<dbReference type="AlphaFoldDB" id="A0A2W7M9P1"/>
<gene>
    <name evidence="17" type="ORF">C7437_1206</name>
</gene>
<evidence type="ECO:0000256" key="12">
    <source>
        <dbReference type="ARBA" id="ARBA00048445"/>
    </source>
</evidence>
<evidence type="ECO:0000256" key="9">
    <source>
        <dbReference type="ARBA" id="ARBA00034328"/>
    </source>
</evidence>
<comment type="similarity">
    <text evidence="8">Belongs to the DszC flavin monooxygenase family.</text>
</comment>
<dbReference type="Pfam" id="PF02770">
    <property type="entry name" value="Acyl-CoA_dh_M"/>
    <property type="match status" value="1"/>
</dbReference>
<sequence length="392" mass="43552">MIAETKSALQDVVASLIAEISKTASERDKLGGTAKKERDLIRKSGLLRLASPKAYGGEKADWSTILHITREIAKVDSSVAHLFGYHFLCLASVELYGTAEQVSHFTKETAENDNFWGNAFNPLDIHVKAKKTANGWLVQGKKSFCSGATDSDRLLISAQKEDGSGVVIAVIPSIREGVIIGNDWDSFGQRQTDSGSVEFHNVEVKHSEVLEAFQINDDNVFATVRTHIAQSILIHVLLGTAEGAFDVAKEYTKTQTRPWVTSNVDTAAEDPYHVYNYGELFVKLKAADALTKVSNEVLDKTWALKHEVTFEQRGECSIAVATTKVQVVQTALDVTSRIFQVMGARSTSAQYNFDRYWRNVRTHTLHDPIDYKIRDIGQYTLNNIYPEISAYS</sequence>
<evidence type="ECO:0000256" key="10">
    <source>
        <dbReference type="ARBA" id="ARBA00034345"/>
    </source>
</evidence>
<dbReference type="InterPro" id="IPR013107">
    <property type="entry name" value="Acyl-CoA_DH_C"/>
</dbReference>
<evidence type="ECO:0000256" key="2">
    <source>
        <dbReference type="ARBA" id="ARBA00022630"/>
    </source>
</evidence>
<keyword evidence="3" id="KW-0288">FMN</keyword>
<keyword evidence="2" id="KW-0285">Flavoprotein</keyword>
<evidence type="ECO:0000256" key="6">
    <source>
        <dbReference type="ARBA" id="ARBA00023033"/>
    </source>
</evidence>
<dbReference type="EC" id="1.14.14.21" evidence="9"/>
<comment type="pathway">
    <text evidence="7">Sulfur metabolism; dibenzothiophene degradation.</text>
</comment>
<comment type="subcellular location">
    <subcellularLocation>
        <location evidence="1">Cytoplasm</location>
    </subcellularLocation>
</comment>
<evidence type="ECO:0000256" key="11">
    <source>
        <dbReference type="ARBA" id="ARBA00047859"/>
    </source>
</evidence>
<dbReference type="Pfam" id="PF08028">
    <property type="entry name" value="Acyl-CoA_dh_2"/>
    <property type="match status" value="1"/>
</dbReference>
<evidence type="ECO:0000256" key="4">
    <source>
        <dbReference type="ARBA" id="ARBA00022741"/>
    </source>
</evidence>
<protein>
    <recommendedName>
        <fullName evidence="10">Dibenzothiophene monooxygenase</fullName>
        <ecNumber evidence="9">1.14.14.21</ecNumber>
    </recommendedName>
</protein>
<dbReference type="Proteomes" id="UP000248646">
    <property type="component" value="Unassembled WGS sequence"/>
</dbReference>
<dbReference type="Gene3D" id="1.10.540.10">
    <property type="entry name" value="Acyl-CoA dehydrogenase/oxidase, N-terminal domain"/>
    <property type="match status" value="1"/>
</dbReference>
<evidence type="ECO:0000313" key="17">
    <source>
        <dbReference type="EMBL" id="PZX01228.1"/>
    </source>
</evidence>
<dbReference type="Gene3D" id="2.40.110.10">
    <property type="entry name" value="Butyryl-CoA Dehydrogenase, subunit A, domain 2"/>
    <property type="match status" value="1"/>
</dbReference>
<organism evidence="17 18">
    <name type="scientific">Psychrobacillus insolitus</name>
    <dbReference type="NCBI Taxonomy" id="1461"/>
    <lineage>
        <taxon>Bacteria</taxon>
        <taxon>Bacillati</taxon>
        <taxon>Bacillota</taxon>
        <taxon>Bacilli</taxon>
        <taxon>Bacillales</taxon>
        <taxon>Bacillaceae</taxon>
        <taxon>Psychrobacillus</taxon>
    </lineage>
</organism>
<evidence type="ECO:0000259" key="15">
    <source>
        <dbReference type="Pfam" id="PF02771"/>
    </source>
</evidence>
<dbReference type="PIRSF" id="PIRSF016578">
    <property type="entry name" value="HsaA"/>
    <property type="match status" value="1"/>
</dbReference>
<comment type="catalytic activity">
    <reaction evidence="12">
        <text>dibenzothiophene 5-oxide + FMNH2 + O2 = dibenzothiophene 5,5-dioxide + FMN + H2O + H(+)</text>
        <dbReference type="Rhea" id="RHEA:49080"/>
        <dbReference type="ChEBI" id="CHEBI:15377"/>
        <dbReference type="ChEBI" id="CHEBI:15378"/>
        <dbReference type="ChEBI" id="CHEBI:15379"/>
        <dbReference type="ChEBI" id="CHEBI:23683"/>
        <dbReference type="ChEBI" id="CHEBI:57618"/>
        <dbReference type="ChEBI" id="CHEBI:58210"/>
        <dbReference type="ChEBI" id="CHEBI:90356"/>
    </reaction>
</comment>
<evidence type="ECO:0000313" key="18">
    <source>
        <dbReference type="Proteomes" id="UP000248646"/>
    </source>
</evidence>
<dbReference type="Gene3D" id="1.20.140.10">
    <property type="entry name" value="Butyryl-CoA Dehydrogenase, subunit A, domain 3"/>
    <property type="match status" value="1"/>
</dbReference>
<evidence type="ECO:0000256" key="5">
    <source>
        <dbReference type="ARBA" id="ARBA00023002"/>
    </source>
</evidence>
<dbReference type="InterPro" id="IPR013786">
    <property type="entry name" value="AcylCoA_DH/ox_N"/>
</dbReference>
<dbReference type="InterPro" id="IPR037069">
    <property type="entry name" value="AcylCoA_DH/ox_N_sf"/>
</dbReference>
<evidence type="ECO:0000256" key="7">
    <source>
        <dbReference type="ARBA" id="ARBA00034307"/>
    </source>
</evidence>